<dbReference type="Proteomes" id="UP000245884">
    <property type="component" value="Unassembled WGS sequence"/>
</dbReference>
<keyword evidence="7" id="KW-0547">Nucleotide-binding</keyword>
<evidence type="ECO:0000256" key="4">
    <source>
        <dbReference type="ARBA" id="ARBA00022527"/>
    </source>
</evidence>
<feature type="domain" description="RIO kinase" evidence="16">
    <location>
        <begin position="65"/>
        <end position="397"/>
    </location>
</feature>
<dbReference type="Gene3D" id="1.10.510.10">
    <property type="entry name" value="Transferase(Phosphotransferase) domain 1"/>
    <property type="match status" value="1"/>
</dbReference>
<dbReference type="SUPFAM" id="SSF56112">
    <property type="entry name" value="Protein kinase-like (PK-like)"/>
    <property type="match status" value="1"/>
</dbReference>
<evidence type="ECO:0000256" key="9">
    <source>
        <dbReference type="ARBA" id="ARBA00022840"/>
    </source>
</evidence>
<keyword evidence="6" id="KW-0479">Metal-binding</keyword>
<dbReference type="STRING" id="1569628.A0A316V2M0"/>
<dbReference type="SUPFAM" id="SSF46785">
    <property type="entry name" value="Winged helix' DNA-binding domain"/>
    <property type="match status" value="1"/>
</dbReference>
<feature type="compositionally biased region" description="Basic and acidic residues" evidence="15">
    <location>
        <begin position="278"/>
        <end position="298"/>
    </location>
</feature>
<evidence type="ECO:0000256" key="14">
    <source>
        <dbReference type="ARBA" id="ARBA00068837"/>
    </source>
</evidence>
<dbReference type="SMART" id="SM00090">
    <property type="entry name" value="RIO"/>
    <property type="match status" value="1"/>
</dbReference>
<dbReference type="RefSeq" id="XP_025365423.1">
    <property type="nucleotide sequence ID" value="XM_025507288.1"/>
</dbReference>
<dbReference type="InterPro" id="IPR018935">
    <property type="entry name" value="RIO_kinase_CS"/>
</dbReference>
<comment type="similarity">
    <text evidence="2">Belongs to the protein kinase superfamily. RIO-type Ser/Thr kinase family.</text>
</comment>
<protein>
    <recommendedName>
        <fullName evidence="13">Serine/threonine-protein kinase RIO2</fullName>
        <ecNumber evidence="3">2.7.11.1</ecNumber>
    </recommendedName>
    <alternativeName>
        <fullName evidence="14">Serine/threonine-protein kinase rio2</fullName>
    </alternativeName>
</protein>
<dbReference type="GO" id="GO:0005829">
    <property type="term" value="C:cytosol"/>
    <property type="evidence" value="ECO:0007669"/>
    <property type="project" value="TreeGrafter"/>
</dbReference>
<feature type="compositionally biased region" description="Basic and acidic residues" evidence="15">
    <location>
        <begin position="553"/>
        <end position="564"/>
    </location>
</feature>
<dbReference type="InterPro" id="IPR036390">
    <property type="entry name" value="WH_DNA-bd_sf"/>
</dbReference>
<keyword evidence="18" id="KW-1185">Reference proteome</keyword>
<feature type="compositionally biased region" description="Basic and acidic residues" evidence="15">
    <location>
        <begin position="464"/>
        <end position="474"/>
    </location>
</feature>
<evidence type="ECO:0000256" key="3">
    <source>
        <dbReference type="ARBA" id="ARBA00012513"/>
    </source>
</evidence>
<gene>
    <name evidence="17" type="ORF">BDZ90DRAFT_236133</name>
</gene>
<dbReference type="Gene3D" id="1.10.10.10">
    <property type="entry name" value="Winged helix-like DNA-binding domain superfamily/Winged helix DNA-binding domain"/>
    <property type="match status" value="1"/>
</dbReference>
<dbReference type="FunFam" id="1.10.10.10:FF:000053">
    <property type="entry name" value="Serine/threonine-protein kinase RIO2"/>
    <property type="match status" value="1"/>
</dbReference>
<feature type="region of interest" description="Disordered" evidence="15">
    <location>
        <begin position="248"/>
        <end position="337"/>
    </location>
</feature>
<dbReference type="GeneID" id="37029111"/>
<dbReference type="AlphaFoldDB" id="A0A316V2M0"/>
<feature type="compositionally biased region" description="Acidic residues" evidence="15">
    <location>
        <begin position="479"/>
        <end position="495"/>
    </location>
</feature>
<dbReference type="FunFam" id="3.30.200.20:FF:000052">
    <property type="entry name" value="Serine/threonine-protein kinase RIO2"/>
    <property type="match status" value="1"/>
</dbReference>
<dbReference type="PANTHER" id="PTHR45852">
    <property type="entry name" value="SER/THR-PROTEIN KINASE RIO2"/>
    <property type="match status" value="1"/>
</dbReference>
<sequence>MKLDATDLRYITPDEFRILKGIEQGSRAHHVVPSTSIPHLSGLHHSGLNRLLSSLAKRNLIAREQNVKYDGYRLTYGGYDFLAVRAMKEKNHVQAVGHRIGVGKESDICLVSSPEPEPENRILKIHRLGRISFRAVKSKRDYTRREAQRQNFSWMYLSRLAAAKEYQFMQALHEAGFPVPVPIAQSRHTVLMSLIDAYPLRQIAMLPKDQIPLLYAALMALIVRLAKAGLIHGDFNEFNLLIRELREESDEEDGHGGGRDYTPKATSSAPRATGAAADEVRRPDVDAGERIEQGKGFERVIATGAQNPHDDEDDNSSSDEEGQDFEQGEEDPTSRVHLSDGVSVEPILIDFPQMVSVLHPNAEYYFDRDVACVRRFFRKRFRFVSEEYPTFREVVTNDKEWEEHRRVREKRRAAIADGVAGEHEDEEMQEYLDLDVLTKASGYVKTDKQRGQFEDLDQYMSRMRMDDKETDKFTSDSSSESDDDDGEDGDDVDEVAAERTERVIEGEDVEDASDQEDIRDSAQHEAKVEHAARSRKAKAGGVEDEDIASQIQQERRRAQRLEAKHHGKKAVAGKVGKNLRREGGGSKKKSDKVLVRDASTF</sequence>
<dbReference type="InterPro" id="IPR018934">
    <property type="entry name" value="RIO_dom"/>
</dbReference>
<dbReference type="Pfam" id="PF01163">
    <property type="entry name" value="RIO1"/>
    <property type="match status" value="2"/>
</dbReference>
<comment type="catalytic activity">
    <reaction evidence="12">
        <text>L-seryl-[protein] + ATP = O-phospho-L-seryl-[protein] + ADP + H(+)</text>
        <dbReference type="Rhea" id="RHEA:17989"/>
        <dbReference type="Rhea" id="RHEA-COMP:9863"/>
        <dbReference type="Rhea" id="RHEA-COMP:11604"/>
        <dbReference type="ChEBI" id="CHEBI:15378"/>
        <dbReference type="ChEBI" id="CHEBI:29999"/>
        <dbReference type="ChEBI" id="CHEBI:30616"/>
        <dbReference type="ChEBI" id="CHEBI:83421"/>
        <dbReference type="ChEBI" id="CHEBI:456216"/>
        <dbReference type="EC" id="2.7.11.1"/>
    </reaction>
</comment>
<dbReference type="Pfam" id="PF09202">
    <property type="entry name" value="Rio2_N"/>
    <property type="match status" value="1"/>
</dbReference>
<comment type="cofactor">
    <cofactor evidence="1">
        <name>Mg(2+)</name>
        <dbReference type="ChEBI" id="CHEBI:18420"/>
    </cofactor>
</comment>
<dbReference type="InterPro" id="IPR000687">
    <property type="entry name" value="RIO_kinase"/>
</dbReference>
<reference evidence="17 18" key="1">
    <citation type="journal article" date="2018" name="Mol. Biol. Evol.">
        <title>Broad Genomic Sampling Reveals a Smut Pathogenic Ancestry of the Fungal Clade Ustilaginomycotina.</title>
        <authorList>
            <person name="Kijpornyongpan T."/>
            <person name="Mondo S.J."/>
            <person name="Barry K."/>
            <person name="Sandor L."/>
            <person name="Lee J."/>
            <person name="Lipzen A."/>
            <person name="Pangilinan J."/>
            <person name="LaButti K."/>
            <person name="Hainaut M."/>
            <person name="Henrissat B."/>
            <person name="Grigoriev I.V."/>
            <person name="Spatafora J.W."/>
            <person name="Aime M.C."/>
        </authorList>
    </citation>
    <scope>NUCLEOTIDE SEQUENCE [LARGE SCALE GENOMIC DNA]</scope>
    <source>
        <strain evidence="17 18">MCA 5214</strain>
    </source>
</reference>
<evidence type="ECO:0000256" key="12">
    <source>
        <dbReference type="ARBA" id="ARBA00048679"/>
    </source>
</evidence>
<dbReference type="OrthoDB" id="10258631at2759"/>
<evidence type="ECO:0000256" key="15">
    <source>
        <dbReference type="SAM" id="MobiDB-lite"/>
    </source>
</evidence>
<dbReference type="Gene3D" id="3.30.200.20">
    <property type="entry name" value="Phosphorylase Kinase, domain 1"/>
    <property type="match status" value="1"/>
</dbReference>
<dbReference type="GO" id="GO:0005524">
    <property type="term" value="F:ATP binding"/>
    <property type="evidence" value="ECO:0007669"/>
    <property type="project" value="UniProtKB-KW"/>
</dbReference>
<dbReference type="InterPro" id="IPR011009">
    <property type="entry name" value="Kinase-like_dom_sf"/>
</dbReference>
<name>A0A316V2M0_9BASI</name>
<feature type="compositionally biased region" description="Basic and acidic residues" evidence="15">
    <location>
        <begin position="516"/>
        <end position="532"/>
    </location>
</feature>
<dbReference type="GO" id="GO:0005634">
    <property type="term" value="C:nucleus"/>
    <property type="evidence" value="ECO:0007669"/>
    <property type="project" value="TreeGrafter"/>
</dbReference>
<organism evidence="17 18">
    <name type="scientific">Jaminaea rosea</name>
    <dbReference type="NCBI Taxonomy" id="1569628"/>
    <lineage>
        <taxon>Eukaryota</taxon>
        <taxon>Fungi</taxon>
        <taxon>Dikarya</taxon>
        <taxon>Basidiomycota</taxon>
        <taxon>Ustilaginomycotina</taxon>
        <taxon>Exobasidiomycetes</taxon>
        <taxon>Microstromatales</taxon>
        <taxon>Microstromatales incertae sedis</taxon>
        <taxon>Jaminaea</taxon>
    </lineage>
</organism>
<dbReference type="GO" id="GO:0030688">
    <property type="term" value="C:preribosome, small subunit precursor"/>
    <property type="evidence" value="ECO:0007669"/>
    <property type="project" value="TreeGrafter"/>
</dbReference>
<dbReference type="InterPro" id="IPR015285">
    <property type="entry name" value="RIO2_wHTH_N"/>
</dbReference>
<accession>A0A316V2M0</accession>
<evidence type="ECO:0000256" key="7">
    <source>
        <dbReference type="ARBA" id="ARBA00022741"/>
    </source>
</evidence>
<keyword evidence="5" id="KW-0808">Transferase</keyword>
<proteinExistence type="inferred from homology"/>
<dbReference type="InterPro" id="IPR036388">
    <property type="entry name" value="WH-like_DNA-bd_sf"/>
</dbReference>
<evidence type="ECO:0000256" key="10">
    <source>
        <dbReference type="ARBA" id="ARBA00022842"/>
    </source>
</evidence>
<keyword evidence="9" id="KW-0067">ATP-binding</keyword>
<dbReference type="GO" id="GO:0004674">
    <property type="term" value="F:protein serine/threonine kinase activity"/>
    <property type="evidence" value="ECO:0007669"/>
    <property type="project" value="UniProtKB-KW"/>
</dbReference>
<dbReference type="GO" id="GO:0030490">
    <property type="term" value="P:maturation of SSU-rRNA"/>
    <property type="evidence" value="ECO:0007669"/>
    <property type="project" value="TreeGrafter"/>
</dbReference>
<feature type="region of interest" description="Disordered" evidence="15">
    <location>
        <begin position="464"/>
        <end position="601"/>
    </location>
</feature>
<evidence type="ECO:0000259" key="16">
    <source>
        <dbReference type="SMART" id="SM00090"/>
    </source>
</evidence>
<dbReference type="GO" id="GO:0046872">
    <property type="term" value="F:metal ion binding"/>
    <property type="evidence" value="ECO:0007669"/>
    <property type="project" value="UniProtKB-KW"/>
</dbReference>
<evidence type="ECO:0000256" key="8">
    <source>
        <dbReference type="ARBA" id="ARBA00022777"/>
    </source>
</evidence>
<evidence type="ECO:0000313" key="18">
    <source>
        <dbReference type="Proteomes" id="UP000245884"/>
    </source>
</evidence>
<evidence type="ECO:0000256" key="6">
    <source>
        <dbReference type="ARBA" id="ARBA00022723"/>
    </source>
</evidence>
<keyword evidence="8" id="KW-0418">Kinase</keyword>
<evidence type="ECO:0000256" key="11">
    <source>
        <dbReference type="ARBA" id="ARBA00047899"/>
    </source>
</evidence>
<evidence type="ECO:0000256" key="5">
    <source>
        <dbReference type="ARBA" id="ARBA00022679"/>
    </source>
</evidence>
<comment type="catalytic activity">
    <reaction evidence="11">
        <text>L-threonyl-[protein] + ATP = O-phospho-L-threonyl-[protein] + ADP + H(+)</text>
        <dbReference type="Rhea" id="RHEA:46608"/>
        <dbReference type="Rhea" id="RHEA-COMP:11060"/>
        <dbReference type="Rhea" id="RHEA-COMP:11605"/>
        <dbReference type="ChEBI" id="CHEBI:15378"/>
        <dbReference type="ChEBI" id="CHEBI:30013"/>
        <dbReference type="ChEBI" id="CHEBI:30616"/>
        <dbReference type="ChEBI" id="CHEBI:61977"/>
        <dbReference type="ChEBI" id="CHEBI:456216"/>
        <dbReference type="EC" id="2.7.11.1"/>
    </reaction>
</comment>
<feature type="compositionally biased region" description="Acidic residues" evidence="15">
    <location>
        <begin position="506"/>
        <end position="515"/>
    </location>
</feature>
<dbReference type="PROSITE" id="PS01245">
    <property type="entry name" value="RIO1"/>
    <property type="match status" value="1"/>
</dbReference>
<evidence type="ECO:0000256" key="13">
    <source>
        <dbReference type="ARBA" id="ARBA00068353"/>
    </source>
</evidence>
<feature type="compositionally biased region" description="Basic and acidic residues" evidence="15">
    <location>
        <begin position="496"/>
        <end position="505"/>
    </location>
</feature>
<keyword evidence="10" id="KW-0460">Magnesium</keyword>
<evidence type="ECO:0000256" key="2">
    <source>
        <dbReference type="ARBA" id="ARBA00009196"/>
    </source>
</evidence>
<dbReference type="InterPro" id="IPR030484">
    <property type="entry name" value="Rio2"/>
</dbReference>
<feature type="compositionally biased region" description="Acidic residues" evidence="15">
    <location>
        <begin position="310"/>
        <end position="331"/>
    </location>
</feature>
<dbReference type="EMBL" id="KZ819662">
    <property type="protein sequence ID" value="PWN30811.1"/>
    <property type="molecule type" value="Genomic_DNA"/>
</dbReference>
<dbReference type="EC" id="2.7.11.1" evidence="3"/>
<evidence type="ECO:0000313" key="17">
    <source>
        <dbReference type="EMBL" id="PWN30811.1"/>
    </source>
</evidence>
<evidence type="ECO:0000256" key="1">
    <source>
        <dbReference type="ARBA" id="ARBA00001946"/>
    </source>
</evidence>
<dbReference type="CDD" id="cd05144">
    <property type="entry name" value="RIO2_C"/>
    <property type="match status" value="1"/>
</dbReference>
<dbReference type="PANTHER" id="PTHR45852:SF1">
    <property type="entry name" value="SERINE_THREONINE-PROTEIN KINASE RIO2"/>
    <property type="match status" value="1"/>
</dbReference>
<keyword evidence="4" id="KW-0723">Serine/threonine-protein kinase</keyword>